<protein>
    <submittedName>
        <fullName evidence="1">Uncharacterized protein</fullName>
    </submittedName>
</protein>
<keyword evidence="2" id="KW-1185">Reference proteome</keyword>
<organism evidence="1 2">
    <name type="scientific">Triticum urartu</name>
    <name type="common">Red wild einkorn</name>
    <name type="synonym">Crithodium urartu</name>
    <dbReference type="NCBI Taxonomy" id="4572"/>
    <lineage>
        <taxon>Eukaryota</taxon>
        <taxon>Viridiplantae</taxon>
        <taxon>Streptophyta</taxon>
        <taxon>Embryophyta</taxon>
        <taxon>Tracheophyta</taxon>
        <taxon>Spermatophyta</taxon>
        <taxon>Magnoliopsida</taxon>
        <taxon>Liliopsida</taxon>
        <taxon>Poales</taxon>
        <taxon>Poaceae</taxon>
        <taxon>BOP clade</taxon>
        <taxon>Pooideae</taxon>
        <taxon>Triticodae</taxon>
        <taxon>Triticeae</taxon>
        <taxon>Triticinae</taxon>
        <taxon>Triticum</taxon>
    </lineage>
</organism>
<reference evidence="1" key="3">
    <citation type="submission" date="2022-06" db="UniProtKB">
        <authorList>
            <consortium name="EnsemblPlants"/>
        </authorList>
    </citation>
    <scope>IDENTIFICATION</scope>
</reference>
<evidence type="ECO:0000313" key="1">
    <source>
        <dbReference type="EnsemblPlants" id="TuG1812G0100002536.01.T01.cds436554"/>
    </source>
</evidence>
<evidence type="ECO:0000313" key="2">
    <source>
        <dbReference type="Proteomes" id="UP000015106"/>
    </source>
</evidence>
<dbReference type="Gramene" id="TuG1812G0100002536.01.T01">
    <property type="protein sequence ID" value="TuG1812G0100002536.01.T01.cds436554"/>
    <property type="gene ID" value="TuG1812G0100002536.01"/>
</dbReference>
<name>A0A8R7K0U4_TRIUA</name>
<accession>A0A8R7K0U4</accession>
<reference evidence="2" key="1">
    <citation type="journal article" date="2013" name="Nature">
        <title>Draft genome of the wheat A-genome progenitor Triticum urartu.</title>
        <authorList>
            <person name="Ling H.Q."/>
            <person name="Zhao S."/>
            <person name="Liu D."/>
            <person name="Wang J."/>
            <person name="Sun H."/>
            <person name="Zhang C."/>
            <person name="Fan H."/>
            <person name="Li D."/>
            <person name="Dong L."/>
            <person name="Tao Y."/>
            <person name="Gao C."/>
            <person name="Wu H."/>
            <person name="Li Y."/>
            <person name="Cui Y."/>
            <person name="Guo X."/>
            <person name="Zheng S."/>
            <person name="Wang B."/>
            <person name="Yu K."/>
            <person name="Liang Q."/>
            <person name="Yang W."/>
            <person name="Lou X."/>
            <person name="Chen J."/>
            <person name="Feng M."/>
            <person name="Jian J."/>
            <person name="Zhang X."/>
            <person name="Luo G."/>
            <person name="Jiang Y."/>
            <person name="Liu J."/>
            <person name="Wang Z."/>
            <person name="Sha Y."/>
            <person name="Zhang B."/>
            <person name="Wu H."/>
            <person name="Tang D."/>
            <person name="Shen Q."/>
            <person name="Xue P."/>
            <person name="Zou S."/>
            <person name="Wang X."/>
            <person name="Liu X."/>
            <person name="Wang F."/>
            <person name="Yang Y."/>
            <person name="An X."/>
            <person name="Dong Z."/>
            <person name="Zhang K."/>
            <person name="Zhang X."/>
            <person name="Luo M.C."/>
            <person name="Dvorak J."/>
            <person name="Tong Y."/>
            <person name="Wang J."/>
            <person name="Yang H."/>
            <person name="Li Z."/>
            <person name="Wang D."/>
            <person name="Zhang A."/>
            <person name="Wang J."/>
        </authorList>
    </citation>
    <scope>NUCLEOTIDE SEQUENCE</scope>
    <source>
        <strain evidence="2">cv. G1812</strain>
    </source>
</reference>
<sequence>MQVSVHHFLKLDTDADTIWMMNYLYLQTFKKASRKIVMLSFLFRCVLCPLACDMTERCLLDNICEIAFSLFTWYAKPQRIICSRISVPSSFNYTTPSRTLMSAGPFTTDSL</sequence>
<dbReference type="AlphaFoldDB" id="A0A8R7K0U4"/>
<dbReference type="Proteomes" id="UP000015106">
    <property type="component" value="Chromosome 1"/>
</dbReference>
<proteinExistence type="predicted"/>
<reference evidence="1" key="2">
    <citation type="submission" date="2018-03" db="EMBL/GenBank/DDBJ databases">
        <title>The Triticum urartu genome reveals the dynamic nature of wheat genome evolution.</title>
        <authorList>
            <person name="Ling H."/>
            <person name="Ma B."/>
            <person name="Shi X."/>
            <person name="Liu H."/>
            <person name="Dong L."/>
            <person name="Sun H."/>
            <person name="Cao Y."/>
            <person name="Gao Q."/>
            <person name="Zheng S."/>
            <person name="Li Y."/>
            <person name="Yu Y."/>
            <person name="Du H."/>
            <person name="Qi M."/>
            <person name="Li Y."/>
            <person name="Yu H."/>
            <person name="Cui Y."/>
            <person name="Wang N."/>
            <person name="Chen C."/>
            <person name="Wu H."/>
            <person name="Zhao Y."/>
            <person name="Zhang J."/>
            <person name="Li Y."/>
            <person name="Zhou W."/>
            <person name="Zhang B."/>
            <person name="Hu W."/>
            <person name="Eijk M."/>
            <person name="Tang J."/>
            <person name="Witsenboer H."/>
            <person name="Zhao S."/>
            <person name="Li Z."/>
            <person name="Zhang A."/>
            <person name="Wang D."/>
            <person name="Liang C."/>
        </authorList>
    </citation>
    <scope>NUCLEOTIDE SEQUENCE [LARGE SCALE GENOMIC DNA]</scope>
    <source>
        <strain evidence="1">cv. G1812</strain>
    </source>
</reference>
<dbReference type="EnsemblPlants" id="TuG1812G0100002536.01.T01">
    <property type="protein sequence ID" value="TuG1812G0100002536.01.T01.cds436554"/>
    <property type="gene ID" value="TuG1812G0100002536.01"/>
</dbReference>